<dbReference type="EMBL" id="CP118615">
    <property type="protein sequence ID" value="WDZ87174.1"/>
    <property type="molecule type" value="Genomic_DNA"/>
</dbReference>
<keyword evidence="6" id="KW-0051">Antiviral defense</keyword>
<evidence type="ECO:0000256" key="7">
    <source>
        <dbReference type="ARBA" id="ARBA00023136"/>
    </source>
</evidence>
<dbReference type="Pfam" id="PF18967">
    <property type="entry name" value="PycTM"/>
    <property type="match status" value="1"/>
</dbReference>
<evidence type="ECO:0000256" key="4">
    <source>
        <dbReference type="ARBA" id="ARBA00022741"/>
    </source>
</evidence>
<keyword evidence="5 8" id="KW-1133">Transmembrane helix</keyword>
<accession>A0ABY7ZZJ6</accession>
<reference evidence="10 11" key="1">
    <citation type="submission" date="2023-02" db="EMBL/GenBank/DDBJ databases">
        <authorList>
            <person name="Mo P."/>
        </authorList>
    </citation>
    <scope>NUCLEOTIDE SEQUENCE [LARGE SCALE GENOMIC DNA]</scope>
    <source>
        <strain evidence="10 11">HUAS 3</strain>
    </source>
</reference>
<feature type="transmembrane region" description="Helical" evidence="8">
    <location>
        <begin position="21"/>
        <end position="43"/>
    </location>
</feature>
<evidence type="ECO:0000313" key="11">
    <source>
        <dbReference type="Proteomes" id="UP001219605"/>
    </source>
</evidence>
<feature type="domain" description="Pycsar effector protein" evidence="9">
    <location>
        <begin position="4"/>
        <end position="139"/>
    </location>
</feature>
<organism evidence="10 11">
    <name type="scientific">Micromonospora cathayae</name>
    <dbReference type="NCBI Taxonomy" id="3028804"/>
    <lineage>
        <taxon>Bacteria</taxon>
        <taxon>Bacillati</taxon>
        <taxon>Actinomycetota</taxon>
        <taxon>Actinomycetes</taxon>
        <taxon>Micromonosporales</taxon>
        <taxon>Micromonosporaceae</taxon>
        <taxon>Micromonospora</taxon>
    </lineage>
</organism>
<keyword evidence="7 8" id="KW-0472">Membrane</keyword>
<evidence type="ECO:0000313" key="10">
    <source>
        <dbReference type="EMBL" id="WDZ87174.1"/>
    </source>
</evidence>
<evidence type="ECO:0000256" key="3">
    <source>
        <dbReference type="ARBA" id="ARBA00022692"/>
    </source>
</evidence>
<feature type="transmembrane region" description="Helical" evidence="8">
    <location>
        <begin position="120"/>
        <end position="140"/>
    </location>
</feature>
<sequence length="141" mass="14710">MDRMDQALTHIRTELGRVDGKAFGLLGLASAGLTAGLAVVGTGRLTGPAAATGWTAVVLLVAGVVALGDAVRPRLAGRYGFMEWADSEPGTLPDLVADDTHRDTELRGQARGARTKYRRIQLGMVFLASALLAAIVTAILV</sequence>
<gene>
    <name evidence="10" type="ORF">PVK37_12600</name>
</gene>
<proteinExistence type="predicted"/>
<feature type="transmembrane region" description="Helical" evidence="8">
    <location>
        <begin position="49"/>
        <end position="68"/>
    </location>
</feature>
<protein>
    <submittedName>
        <fullName evidence="10">DUF5706 domain-containing protein</fullName>
    </submittedName>
</protein>
<keyword evidence="4" id="KW-0547">Nucleotide-binding</keyword>
<evidence type="ECO:0000256" key="6">
    <source>
        <dbReference type="ARBA" id="ARBA00023118"/>
    </source>
</evidence>
<keyword evidence="3 8" id="KW-0812">Transmembrane</keyword>
<name>A0ABY7ZZJ6_9ACTN</name>
<evidence type="ECO:0000256" key="1">
    <source>
        <dbReference type="ARBA" id="ARBA00004236"/>
    </source>
</evidence>
<evidence type="ECO:0000256" key="5">
    <source>
        <dbReference type="ARBA" id="ARBA00022989"/>
    </source>
</evidence>
<comment type="subcellular location">
    <subcellularLocation>
        <location evidence="1">Cell membrane</location>
    </subcellularLocation>
</comment>
<dbReference type="Proteomes" id="UP001219605">
    <property type="component" value="Chromosome"/>
</dbReference>
<keyword evidence="2" id="KW-1003">Cell membrane</keyword>
<evidence type="ECO:0000256" key="2">
    <source>
        <dbReference type="ARBA" id="ARBA00022475"/>
    </source>
</evidence>
<dbReference type="RefSeq" id="WP_275034077.1">
    <property type="nucleotide sequence ID" value="NZ_CP118615.1"/>
</dbReference>
<evidence type="ECO:0000259" key="9">
    <source>
        <dbReference type="Pfam" id="PF18967"/>
    </source>
</evidence>
<evidence type="ECO:0000256" key="8">
    <source>
        <dbReference type="SAM" id="Phobius"/>
    </source>
</evidence>
<keyword evidence="11" id="KW-1185">Reference proteome</keyword>
<dbReference type="InterPro" id="IPR043760">
    <property type="entry name" value="PycTM_dom"/>
</dbReference>